<evidence type="ECO:0008006" key="5">
    <source>
        <dbReference type="Google" id="ProtNLM"/>
    </source>
</evidence>
<protein>
    <recommendedName>
        <fullName evidence="5">Thioesterase</fullName>
    </recommendedName>
</protein>
<dbReference type="InParanoid" id="A0A0D2HYT6"/>
<evidence type="ECO:0000313" key="3">
    <source>
        <dbReference type="EMBL" id="KIX15443.1"/>
    </source>
</evidence>
<proteinExistence type="predicted"/>
<dbReference type="InterPro" id="IPR029069">
    <property type="entry name" value="HotDog_dom_sf"/>
</dbReference>
<dbReference type="InterPro" id="IPR049450">
    <property type="entry name" value="ACOT8-like_C"/>
</dbReference>
<evidence type="ECO:0000313" key="4">
    <source>
        <dbReference type="Proteomes" id="UP000032233"/>
    </source>
</evidence>
<dbReference type="STRING" id="1429043.X474_03915"/>
<dbReference type="Proteomes" id="UP000032233">
    <property type="component" value="Unassembled WGS sequence"/>
</dbReference>
<organism evidence="3 4">
    <name type="scientific">Dethiosulfatarculus sandiegensis</name>
    <dbReference type="NCBI Taxonomy" id="1429043"/>
    <lineage>
        <taxon>Bacteria</taxon>
        <taxon>Pseudomonadati</taxon>
        <taxon>Thermodesulfobacteriota</taxon>
        <taxon>Desulfarculia</taxon>
        <taxon>Desulfarculales</taxon>
        <taxon>Desulfarculaceae</taxon>
        <taxon>Dethiosulfatarculus</taxon>
    </lineage>
</organism>
<reference evidence="3 4" key="1">
    <citation type="submission" date="2013-11" db="EMBL/GenBank/DDBJ databases">
        <title>Metagenomic analysis of a methanogenic consortium involved in long chain n-alkane degradation.</title>
        <authorList>
            <person name="Davidova I.A."/>
            <person name="Callaghan A.V."/>
            <person name="Wawrik B."/>
            <person name="Pruitt S."/>
            <person name="Marks C."/>
            <person name="Duncan K.E."/>
            <person name="Suflita J.M."/>
        </authorList>
    </citation>
    <scope>NUCLEOTIDE SEQUENCE [LARGE SCALE GENOMIC DNA]</scope>
    <source>
        <strain evidence="3 4">SPR</strain>
    </source>
</reference>
<comment type="caution">
    <text evidence="3">The sequence shown here is derived from an EMBL/GenBank/DDBJ whole genome shotgun (WGS) entry which is preliminary data.</text>
</comment>
<dbReference type="Pfam" id="PF13622">
    <property type="entry name" value="4HBT_3"/>
    <property type="match status" value="1"/>
</dbReference>
<evidence type="ECO:0000259" key="2">
    <source>
        <dbReference type="Pfam" id="PF20789"/>
    </source>
</evidence>
<sequence>MRTFLNPSGDYRITRITIDLLGPIPVKPCEIRVRQIRSGKKIELLQAEYRAEGKTILKAHAWRMNAEEDASPRISQGYIPPELPGPQVQMYFQGVLYFPYAESIEWRFTKSDYDTLGPGAVWAKPKIPLIEGEEIDDAEALVLILDSANGVSAELHSRDWIFVPVDMTVGFYREPIGPWLGMDAKTSIGTHGYGQTTTQTFDKKGGIGHSMHTLFVRSR</sequence>
<dbReference type="EMBL" id="AZAC01000003">
    <property type="protein sequence ID" value="KIX15443.1"/>
    <property type="molecule type" value="Genomic_DNA"/>
</dbReference>
<feature type="domain" description="Acyl-CoA thioesterase-like C-terminal" evidence="2">
    <location>
        <begin position="93"/>
        <end position="216"/>
    </location>
</feature>
<dbReference type="Pfam" id="PF20789">
    <property type="entry name" value="4HBT_3C"/>
    <property type="match status" value="1"/>
</dbReference>
<evidence type="ECO:0000259" key="1">
    <source>
        <dbReference type="Pfam" id="PF13622"/>
    </source>
</evidence>
<gene>
    <name evidence="3" type="ORF">X474_03915</name>
</gene>
<feature type="domain" description="Acyl-CoA thioesterase-like N-terminal HotDog" evidence="1">
    <location>
        <begin position="10"/>
        <end position="64"/>
    </location>
</feature>
<dbReference type="AlphaFoldDB" id="A0A0D2HYT6"/>
<accession>A0A0D2HYT6</accession>
<keyword evidence="4" id="KW-1185">Reference proteome</keyword>
<dbReference type="Gene3D" id="2.40.160.210">
    <property type="entry name" value="Acyl-CoA thioesterase, double hotdog domain"/>
    <property type="match status" value="1"/>
</dbReference>
<dbReference type="InterPro" id="IPR049449">
    <property type="entry name" value="TesB_ACOT8-like_N"/>
</dbReference>
<name>A0A0D2HYT6_9BACT</name>
<dbReference type="SUPFAM" id="SSF54637">
    <property type="entry name" value="Thioesterase/thiol ester dehydrase-isomerase"/>
    <property type="match status" value="1"/>
</dbReference>
<dbReference type="InterPro" id="IPR042171">
    <property type="entry name" value="Acyl-CoA_hotdog"/>
</dbReference>